<dbReference type="InterPro" id="IPR003124">
    <property type="entry name" value="WH2_dom"/>
</dbReference>
<dbReference type="GeneTree" id="ENSGT00940000155691"/>
<feature type="compositionally biased region" description="Basic and acidic residues" evidence="1">
    <location>
        <begin position="1062"/>
        <end position="1089"/>
    </location>
</feature>
<name>A0A8C9RV24_SCLFO</name>
<feature type="domain" description="FH2" evidence="4">
    <location>
        <begin position="688"/>
        <end position="1077"/>
    </location>
</feature>
<dbReference type="InterPro" id="IPR016024">
    <property type="entry name" value="ARM-type_fold"/>
</dbReference>
<dbReference type="Gene3D" id="1.25.10.10">
    <property type="entry name" value="Leucine-rich Repeat Variant"/>
    <property type="match status" value="1"/>
</dbReference>
<feature type="compositionally biased region" description="Pro residues" evidence="1">
    <location>
        <begin position="584"/>
        <end position="627"/>
    </location>
</feature>
<dbReference type="InterPro" id="IPR015425">
    <property type="entry name" value="FH2_Formin"/>
</dbReference>
<feature type="region of interest" description="Disordered" evidence="1">
    <location>
        <begin position="1120"/>
        <end position="1152"/>
    </location>
</feature>
<dbReference type="OrthoDB" id="26518at2759"/>
<dbReference type="SUPFAM" id="SSF101447">
    <property type="entry name" value="Formin homology 2 domain (FH2 domain)"/>
    <property type="match status" value="1"/>
</dbReference>
<dbReference type="PANTHER" id="PTHR46345">
    <property type="entry name" value="INVERTED FORMIN-2"/>
    <property type="match status" value="1"/>
</dbReference>
<feature type="region of interest" description="Disordered" evidence="1">
    <location>
        <begin position="1332"/>
        <end position="1370"/>
    </location>
</feature>
<keyword evidence="6" id="KW-1185">Reference proteome</keyword>
<reference evidence="5" key="3">
    <citation type="submission" date="2025-09" db="UniProtKB">
        <authorList>
            <consortium name="Ensembl"/>
        </authorList>
    </citation>
    <scope>IDENTIFICATION</scope>
</reference>
<dbReference type="PROSITE" id="PS51232">
    <property type="entry name" value="GBD_FH3"/>
    <property type="match status" value="1"/>
</dbReference>
<evidence type="ECO:0000313" key="5">
    <source>
        <dbReference type="Ensembl" id="ENSSFOP00015020840.2"/>
    </source>
</evidence>
<gene>
    <name evidence="5" type="primary">INF2</name>
</gene>
<dbReference type="InterPro" id="IPR010473">
    <property type="entry name" value="GTPase-bd"/>
</dbReference>
<dbReference type="Ensembl" id="ENSSFOT00015021075.2">
    <property type="protein sequence ID" value="ENSSFOP00015020840.2"/>
    <property type="gene ID" value="ENSSFOG00015013387.2"/>
</dbReference>
<dbReference type="Pfam" id="PF06371">
    <property type="entry name" value="Drf_GBD"/>
    <property type="match status" value="1"/>
</dbReference>
<feature type="compositionally biased region" description="Pro residues" evidence="1">
    <location>
        <begin position="647"/>
        <end position="666"/>
    </location>
</feature>
<dbReference type="PROSITE" id="PS51082">
    <property type="entry name" value="WH2"/>
    <property type="match status" value="1"/>
</dbReference>
<dbReference type="SMART" id="SM01139">
    <property type="entry name" value="Drf_FH3"/>
    <property type="match status" value="1"/>
</dbReference>
<dbReference type="Pfam" id="PF06367">
    <property type="entry name" value="Drf_FH3"/>
    <property type="match status" value="1"/>
</dbReference>
<reference evidence="5" key="2">
    <citation type="submission" date="2025-08" db="UniProtKB">
        <authorList>
            <consortium name="Ensembl"/>
        </authorList>
    </citation>
    <scope>IDENTIFICATION</scope>
</reference>
<evidence type="ECO:0000259" key="4">
    <source>
        <dbReference type="PROSITE" id="PS51444"/>
    </source>
</evidence>
<dbReference type="SMART" id="SM01140">
    <property type="entry name" value="Drf_GBD"/>
    <property type="match status" value="1"/>
</dbReference>
<feature type="domain" description="GBD/FH3" evidence="3">
    <location>
        <begin position="106"/>
        <end position="468"/>
    </location>
</feature>
<dbReference type="InterPro" id="IPR010472">
    <property type="entry name" value="FH3_dom"/>
</dbReference>
<sequence length="1370" mass="148778">MDTWLQEGRTVRCVCVCVCVWKRRRKATRSSVRVVVRLEFSANGQRSREGARAPRGGRRVSRCAAVIRLCQRPERSSRVSECDGVRGRYIDFQRDSSAFLRRKTLFGGLRRQSLQFLTATVCGVTNVKVSAGMLGQSAKAQLKWAAVRGRLSSSQEAEPAEANLENADPELCIRLLQVPTVVNYSGLKRRLEGSDQAWMTQFLELSGLDLLLEALDRLSGRGCSRIADALLQLTCVNCVRAVMNSSAGIHFIVDNEGYVRKLSQALDTSNIMVKKQVFELLAALSIFSADGYNLALDALDHYKSVKMQQYRFSVIMNELQATDNVPYMVTLLSVINAFILGTEDLRRRDRVRKEFVGLQLLDILPKLKEQEDEDLMIQCEAFEETMAEDEEELMRLYGGIDMGNHQEVFSTLFNKVSSSPASLQLLSILQALLQLGPERTDVWQVLEALSNRALLLAQNSELDSTEKIMDRLIISKGRPSSEHTAVLQPSRGTDRAVQTEKMDGSLGEVTKSSATAAVPPPPPPLPPLPGFEVGVLPQPHMGLAHPAAVPAVPPPPPPPPPPLPGAVRIPLPPSTLPGVTQGGPPLPPPPPPLPGALGIPPPPPPLPGVAQRGPPPPPGLGGMMPPPPPPLPFVGVPPPPPGALGVPPPPPFLPGGGPPLPPPPPSSGSEVVVAHTFYSVGCAPVSSCKAGRYPTQRMKKLNWQKLPSRVVTESQSMWTTMQGESPVEPDYSSIEELFSLPLAESKDKGPVTVVKKEPKEVSFIDAKKSLNLNIFLKQFKCSNEDIVAMVQNGDRSKFDVEVLKQFQKLFPEKHEIENLKSFQGEREKLANADQFYLLLLKVSCYPLRIECMLLCEEAVSLLETLRPKAELVEEACQSLRGSPCLPSFCKLILDVGNFMNYGSHTGNAEGFKISTLLKLTETKATKSRVTLLHHILEEAEKNHPELLRLPDDLEKCEKAAGVNLESIQVEASTFFKRLKDTKQKVSLSTADIKEQYLSALEDNLETFKALEDRFAAIECKKSDLALYLCEEPTQFSLEELFSTLKTFRSLFLKGLKENQTWKEQEAKAEKRKKQLAEEESKRQKGDNGKIVRKGPGVQEEGCIVDLLLADIRKGFQLRKTRPRCETDSRSSNEIHRDNSQPAADPSANSAGNEVGALDTVATLTASQTPGNVDNVGRAHSAKSEGPVLSPATDQPISPQDSKEAQLNSPGEQPTMGPSDTSTISTFPLATDGDVPTVNESSSCQDLETACVSSHELIRSQGGAALPPLSTLDGTCADLNGSSISGPGECAAPSENIVGTANSGSGTTDVNACGVAESTCVCKVPDWPDIQEAPVSASAVPDPAPKKQKHVKKAGTKKVGSDTHKTGCVIQ</sequence>
<evidence type="ECO:0000256" key="1">
    <source>
        <dbReference type="SAM" id="MobiDB-lite"/>
    </source>
</evidence>
<dbReference type="InterPro" id="IPR014768">
    <property type="entry name" value="GBD/FH3_dom"/>
</dbReference>
<dbReference type="SMART" id="SM00498">
    <property type="entry name" value="FH2"/>
    <property type="match status" value="1"/>
</dbReference>
<protein>
    <submittedName>
        <fullName evidence="5">Inverted formin 2</fullName>
    </submittedName>
</protein>
<evidence type="ECO:0000259" key="3">
    <source>
        <dbReference type="PROSITE" id="PS51232"/>
    </source>
</evidence>
<dbReference type="GO" id="GO:0030036">
    <property type="term" value="P:actin cytoskeleton organization"/>
    <property type="evidence" value="ECO:0007669"/>
    <property type="project" value="InterPro"/>
</dbReference>
<feature type="domain" description="WH2" evidence="2">
    <location>
        <begin position="1105"/>
        <end position="1120"/>
    </location>
</feature>
<feature type="compositionally biased region" description="Polar residues" evidence="1">
    <location>
        <begin position="1191"/>
        <end position="1227"/>
    </location>
</feature>
<feature type="compositionally biased region" description="Basic residues" evidence="1">
    <location>
        <begin position="1345"/>
        <end position="1355"/>
    </location>
</feature>
<feature type="compositionally biased region" description="Pro residues" evidence="1">
    <location>
        <begin position="518"/>
        <end position="529"/>
    </location>
</feature>
<evidence type="ECO:0000313" key="6">
    <source>
        <dbReference type="Proteomes" id="UP000694397"/>
    </source>
</evidence>
<dbReference type="Gene3D" id="1.20.58.2220">
    <property type="entry name" value="Formin, FH2 domain"/>
    <property type="match status" value="1"/>
</dbReference>
<dbReference type="GO" id="GO:0031267">
    <property type="term" value="F:small GTPase binding"/>
    <property type="evidence" value="ECO:0007669"/>
    <property type="project" value="InterPro"/>
</dbReference>
<feature type="region of interest" description="Disordered" evidence="1">
    <location>
        <begin position="1166"/>
        <end position="1240"/>
    </location>
</feature>
<dbReference type="GO" id="GO:0003779">
    <property type="term" value="F:actin binding"/>
    <property type="evidence" value="ECO:0007669"/>
    <property type="project" value="InterPro"/>
</dbReference>
<feature type="compositionally biased region" description="Basic and acidic residues" evidence="1">
    <location>
        <begin position="1122"/>
        <end position="1138"/>
    </location>
</feature>
<evidence type="ECO:0000259" key="2">
    <source>
        <dbReference type="PROSITE" id="PS51082"/>
    </source>
</evidence>
<feature type="compositionally biased region" description="Basic and acidic residues" evidence="1">
    <location>
        <begin position="492"/>
        <end position="503"/>
    </location>
</feature>
<reference evidence="5 6" key="1">
    <citation type="submission" date="2019-04" db="EMBL/GenBank/DDBJ databases">
        <authorList>
            <consortium name="Wellcome Sanger Institute Data Sharing"/>
        </authorList>
    </citation>
    <scope>NUCLEOTIDE SEQUENCE [LARGE SCALE GENOMIC DNA]</scope>
</reference>
<feature type="region of interest" description="Disordered" evidence="1">
    <location>
        <begin position="1062"/>
        <end position="1094"/>
    </location>
</feature>
<feature type="region of interest" description="Disordered" evidence="1">
    <location>
        <begin position="647"/>
        <end position="667"/>
    </location>
</feature>
<dbReference type="Proteomes" id="UP000694397">
    <property type="component" value="Chromosome 15"/>
</dbReference>
<proteinExistence type="predicted"/>
<organism evidence="5 6">
    <name type="scientific">Scleropages formosus</name>
    <name type="common">Asian bonytongue</name>
    <name type="synonym">Osteoglossum formosum</name>
    <dbReference type="NCBI Taxonomy" id="113540"/>
    <lineage>
        <taxon>Eukaryota</taxon>
        <taxon>Metazoa</taxon>
        <taxon>Chordata</taxon>
        <taxon>Craniata</taxon>
        <taxon>Vertebrata</taxon>
        <taxon>Euteleostomi</taxon>
        <taxon>Actinopterygii</taxon>
        <taxon>Neopterygii</taxon>
        <taxon>Teleostei</taxon>
        <taxon>Osteoglossocephala</taxon>
        <taxon>Osteoglossomorpha</taxon>
        <taxon>Osteoglossiformes</taxon>
        <taxon>Osteoglossidae</taxon>
        <taxon>Scleropages</taxon>
    </lineage>
</organism>
<dbReference type="Pfam" id="PF02181">
    <property type="entry name" value="FH2"/>
    <property type="match status" value="1"/>
</dbReference>
<feature type="region of interest" description="Disordered" evidence="1">
    <location>
        <begin position="479"/>
        <end position="627"/>
    </location>
</feature>
<feature type="compositionally biased region" description="Pro residues" evidence="1">
    <location>
        <begin position="551"/>
        <end position="575"/>
    </location>
</feature>
<dbReference type="PANTHER" id="PTHR46345:SF5">
    <property type="entry name" value="INVERTED FORMIN-2"/>
    <property type="match status" value="1"/>
</dbReference>
<dbReference type="InterPro" id="IPR042201">
    <property type="entry name" value="FH2_Formin_sf"/>
</dbReference>
<dbReference type="InterPro" id="IPR011989">
    <property type="entry name" value="ARM-like"/>
</dbReference>
<accession>A0A8C9RV24</accession>
<dbReference type="PROSITE" id="PS51444">
    <property type="entry name" value="FH2"/>
    <property type="match status" value="1"/>
</dbReference>
<dbReference type="SUPFAM" id="SSF48371">
    <property type="entry name" value="ARM repeat"/>
    <property type="match status" value="1"/>
</dbReference>